<proteinExistence type="predicted"/>
<evidence type="ECO:0000313" key="4">
    <source>
        <dbReference type="Proteomes" id="UP000553980"/>
    </source>
</evidence>
<dbReference type="EMBL" id="VEWK01000024">
    <property type="protein sequence ID" value="TNV08757.1"/>
    <property type="molecule type" value="Genomic_DNA"/>
</dbReference>
<dbReference type="Proteomes" id="UP000313390">
    <property type="component" value="Unassembled WGS sequence"/>
</dbReference>
<reference evidence="2" key="2">
    <citation type="submission" date="2019-06" db="EMBL/GenBank/DDBJ databases">
        <authorList>
            <person name="Hu M."/>
        </authorList>
    </citation>
    <scope>NUCLEOTIDE SEQUENCE</scope>
    <source>
        <strain evidence="2">08RB2639</strain>
    </source>
</reference>
<protein>
    <submittedName>
        <fullName evidence="2">Uncharacterized protein</fullName>
    </submittedName>
</protein>
<dbReference type="EMBL" id="JACIEX010000022">
    <property type="protein sequence ID" value="MBB4096197.1"/>
    <property type="molecule type" value="Genomic_DNA"/>
</dbReference>
<evidence type="ECO:0000313" key="1">
    <source>
        <dbReference type="EMBL" id="MBB4096197.1"/>
    </source>
</evidence>
<name>A0A5C5CBV2_9HYPH</name>
<keyword evidence="4" id="KW-1185">Reference proteome</keyword>
<accession>A0A5C5CBV2</accession>
<evidence type="ECO:0000313" key="2">
    <source>
        <dbReference type="EMBL" id="TNV08757.1"/>
    </source>
</evidence>
<reference evidence="2 3" key="1">
    <citation type="journal article" date="2011" name="Int. J. Syst. Evol. Microbiol.">
        <title>Ochrobactrum pecoris sp. nov., isolated from farm animals.</title>
        <authorList>
            <person name="Kampfer P."/>
            <person name="Huber B."/>
            <person name="Busse H.J."/>
            <person name="Scholz H.C."/>
            <person name="Tomaso H."/>
            <person name="Hotzel H."/>
            <person name="Melzer F."/>
        </authorList>
    </citation>
    <scope>NUCLEOTIDE SEQUENCE [LARGE SCALE GENOMIC DNA]</scope>
    <source>
        <strain evidence="2 3">08RB2639</strain>
    </source>
</reference>
<sequence>MAKRSGKTASKVRVVLVSSDTMPTYDPSKPDPRLRELVRMLAREAARQFVEAEQERATRKRLRK</sequence>
<dbReference type="Proteomes" id="UP000553980">
    <property type="component" value="Unassembled WGS sequence"/>
</dbReference>
<comment type="caution">
    <text evidence="2">The sequence shown here is derived from an EMBL/GenBank/DDBJ whole genome shotgun (WGS) entry which is preliminary data.</text>
</comment>
<dbReference type="OrthoDB" id="7222409at2"/>
<dbReference type="RefSeq" id="WP_140023214.1">
    <property type="nucleotide sequence ID" value="NZ_VEWK01000024.1"/>
</dbReference>
<reference evidence="1 4" key="3">
    <citation type="submission" date="2020-08" db="EMBL/GenBank/DDBJ databases">
        <title>Genomic Encyclopedia of Type Strains, Phase IV (KMG-IV): sequencing the most valuable type-strain genomes for metagenomic binning, comparative biology and taxonomic classification.</title>
        <authorList>
            <person name="Goeker M."/>
        </authorList>
    </citation>
    <scope>NUCLEOTIDE SEQUENCE [LARGE SCALE GENOMIC DNA]</scope>
    <source>
        <strain evidence="1 4">DSM 23868</strain>
    </source>
</reference>
<dbReference type="AlphaFoldDB" id="A0A5C5CBV2"/>
<organism evidence="2 3">
    <name type="scientific">Brucella pecoris</name>
    <dbReference type="NCBI Taxonomy" id="867683"/>
    <lineage>
        <taxon>Bacteria</taxon>
        <taxon>Pseudomonadati</taxon>
        <taxon>Pseudomonadota</taxon>
        <taxon>Alphaproteobacteria</taxon>
        <taxon>Hyphomicrobiales</taxon>
        <taxon>Brucellaceae</taxon>
        <taxon>Brucella/Ochrobactrum group</taxon>
        <taxon>Brucella</taxon>
    </lineage>
</organism>
<evidence type="ECO:0000313" key="3">
    <source>
        <dbReference type="Proteomes" id="UP000313390"/>
    </source>
</evidence>
<gene>
    <name evidence="2" type="ORF">FIB18_23390</name>
    <name evidence="1" type="ORF">GGQ79_004755</name>
</gene>